<comment type="caution">
    <text evidence="12">The sequence shown here is derived from an EMBL/GenBank/DDBJ whole genome shotgun (WGS) entry which is preliminary data.</text>
</comment>
<keyword evidence="6 9" id="KW-0227">DNA damage</keyword>
<gene>
    <name evidence="12" type="ORF">K8I29_19385</name>
</gene>
<dbReference type="PANTHER" id="PTHR10815:SF5">
    <property type="entry name" value="METHYLATED-DNA--PROTEIN-CYSTEINE METHYLTRANSFERASE"/>
    <property type="match status" value="1"/>
</dbReference>
<evidence type="ECO:0000256" key="8">
    <source>
        <dbReference type="ARBA" id="ARBA00049348"/>
    </source>
</evidence>
<dbReference type="GO" id="GO:0003908">
    <property type="term" value="F:methylated-DNA-[protein]-cysteine S-methyltransferase activity"/>
    <property type="evidence" value="ECO:0007669"/>
    <property type="project" value="UniProtKB-UniRule"/>
</dbReference>
<organism evidence="12 13">
    <name type="scientific">Candidatus Nitrobium versatile</name>
    <dbReference type="NCBI Taxonomy" id="2884831"/>
    <lineage>
        <taxon>Bacteria</taxon>
        <taxon>Pseudomonadati</taxon>
        <taxon>Nitrospirota</taxon>
        <taxon>Nitrospiria</taxon>
        <taxon>Nitrospirales</taxon>
        <taxon>Nitrospiraceae</taxon>
        <taxon>Candidatus Nitrobium</taxon>
    </lineage>
</organism>
<comment type="catalytic activity">
    <reaction evidence="1 9">
        <text>a 4-O-methyl-thymidine in DNA + L-cysteinyl-[protein] = a thymidine in DNA + S-methyl-L-cysteinyl-[protein]</text>
        <dbReference type="Rhea" id="RHEA:53428"/>
        <dbReference type="Rhea" id="RHEA-COMP:10131"/>
        <dbReference type="Rhea" id="RHEA-COMP:10132"/>
        <dbReference type="Rhea" id="RHEA-COMP:13555"/>
        <dbReference type="Rhea" id="RHEA-COMP:13556"/>
        <dbReference type="ChEBI" id="CHEBI:29950"/>
        <dbReference type="ChEBI" id="CHEBI:82612"/>
        <dbReference type="ChEBI" id="CHEBI:137386"/>
        <dbReference type="ChEBI" id="CHEBI:137387"/>
        <dbReference type="EC" id="2.1.1.63"/>
    </reaction>
</comment>
<dbReference type="FunFam" id="1.10.10.10:FF:000214">
    <property type="entry name" value="Methylated-DNA--protein-cysteine methyltransferase"/>
    <property type="match status" value="1"/>
</dbReference>
<dbReference type="Proteomes" id="UP000705867">
    <property type="component" value="Unassembled WGS sequence"/>
</dbReference>
<dbReference type="PROSITE" id="PS00374">
    <property type="entry name" value="MGMT"/>
    <property type="match status" value="1"/>
</dbReference>
<dbReference type="InterPro" id="IPR036631">
    <property type="entry name" value="MGMT_N_sf"/>
</dbReference>
<protein>
    <recommendedName>
        <fullName evidence="9">Methylated-DNA--protein-cysteine methyltransferase</fullName>
        <ecNumber evidence="9">2.1.1.63</ecNumber>
    </recommendedName>
    <alternativeName>
        <fullName evidence="9">6-O-methylguanine-DNA methyltransferase</fullName>
        <shortName evidence="9">MGMT</shortName>
    </alternativeName>
    <alternativeName>
        <fullName evidence="9">O-6-methylguanine-DNA-alkyltransferase</fullName>
    </alternativeName>
</protein>
<keyword evidence="5 9" id="KW-0808">Transferase</keyword>
<comment type="function">
    <text evidence="9">Involved in the cellular defense against the biological effects of O6-methylguanine (O6-MeG) and O4-methylthymine (O4-MeT) in DNA. Repairs the methylated nucleobase in DNA by stoichiometrically transferring the methyl group to a cysteine residue in the enzyme. This is a suicide reaction: the enzyme is irreversibly inactivated.</text>
</comment>
<dbReference type="SUPFAM" id="SSF53155">
    <property type="entry name" value="Methylated DNA-protein cysteine methyltransferase domain"/>
    <property type="match status" value="1"/>
</dbReference>
<dbReference type="EMBL" id="JAIOIV010000150">
    <property type="protein sequence ID" value="MBZ0158366.1"/>
    <property type="molecule type" value="Genomic_DNA"/>
</dbReference>
<dbReference type="InterPro" id="IPR008332">
    <property type="entry name" value="MethylG_MeTrfase_N"/>
</dbReference>
<dbReference type="SUPFAM" id="SSF46767">
    <property type="entry name" value="Methylated DNA-protein cysteine methyltransferase, C-terminal domain"/>
    <property type="match status" value="1"/>
</dbReference>
<reference evidence="12" key="1">
    <citation type="journal article" date="2021" name="bioRxiv">
        <title>Unraveling nitrogen, sulfur and carbon metabolic pathways and microbial community transcriptional responses to substrate deprivation and toxicity stresses in a bioreactor mimicking anoxic brackish coastal sediment conditions.</title>
        <authorList>
            <person name="Martins P.D."/>
            <person name="Echeveste M.J."/>
            <person name="Arshad A."/>
            <person name="Kurth J."/>
            <person name="Ouboter H."/>
            <person name="Jetten M.S.M."/>
            <person name="Welte C.U."/>
        </authorList>
    </citation>
    <scope>NUCLEOTIDE SEQUENCE</scope>
    <source>
        <strain evidence="12">MAG_39</strain>
    </source>
</reference>
<comment type="miscellaneous">
    <text evidence="9">This enzyme catalyzes only one turnover and therefore is not strictly catalytic. According to one definition, an enzyme is a biocatalyst that acts repeatedly and over many reaction cycles.</text>
</comment>
<dbReference type="InterPro" id="IPR036217">
    <property type="entry name" value="MethylDNA_cys_MeTrfase_DNAb"/>
</dbReference>
<reference evidence="12" key="2">
    <citation type="submission" date="2021-08" db="EMBL/GenBank/DDBJ databases">
        <authorList>
            <person name="Dalcin Martins P."/>
        </authorList>
    </citation>
    <scope>NUCLEOTIDE SEQUENCE</scope>
    <source>
        <strain evidence="12">MAG_39</strain>
    </source>
</reference>
<evidence type="ECO:0000256" key="7">
    <source>
        <dbReference type="ARBA" id="ARBA00023204"/>
    </source>
</evidence>
<dbReference type="Pfam" id="PF02870">
    <property type="entry name" value="Methyltransf_1N"/>
    <property type="match status" value="1"/>
</dbReference>
<dbReference type="Gene3D" id="3.30.160.70">
    <property type="entry name" value="Methylated DNA-protein cysteine methyltransferase domain"/>
    <property type="match status" value="1"/>
</dbReference>
<evidence type="ECO:0000259" key="10">
    <source>
        <dbReference type="Pfam" id="PF01035"/>
    </source>
</evidence>
<name>A0A953SH38_9BACT</name>
<evidence type="ECO:0000256" key="9">
    <source>
        <dbReference type="HAMAP-Rule" id="MF_00772"/>
    </source>
</evidence>
<dbReference type="AlphaFoldDB" id="A0A953SH38"/>
<feature type="active site" description="Nucleophile; methyl group acceptor" evidence="9">
    <location>
        <position position="125"/>
    </location>
</feature>
<dbReference type="EC" id="2.1.1.63" evidence="9"/>
<evidence type="ECO:0000256" key="3">
    <source>
        <dbReference type="ARBA" id="ARBA00022490"/>
    </source>
</evidence>
<comment type="catalytic activity">
    <reaction evidence="8 9">
        <text>a 6-O-methyl-2'-deoxyguanosine in DNA + L-cysteinyl-[protein] = S-methyl-L-cysteinyl-[protein] + a 2'-deoxyguanosine in DNA</text>
        <dbReference type="Rhea" id="RHEA:24000"/>
        <dbReference type="Rhea" id="RHEA-COMP:10131"/>
        <dbReference type="Rhea" id="RHEA-COMP:10132"/>
        <dbReference type="Rhea" id="RHEA-COMP:11367"/>
        <dbReference type="Rhea" id="RHEA-COMP:11368"/>
        <dbReference type="ChEBI" id="CHEBI:29950"/>
        <dbReference type="ChEBI" id="CHEBI:82612"/>
        <dbReference type="ChEBI" id="CHEBI:85445"/>
        <dbReference type="ChEBI" id="CHEBI:85448"/>
        <dbReference type="EC" id="2.1.1.63"/>
    </reaction>
</comment>
<sequence>MLYDTFRSPLGLLYLIFWEDALAEIRFERNTRELFPASYRKGQAPGHFKEQLREYFLGNLQRFDVDVVFTRGSEFDMTVWWYLKEIPYGETRTYKWLAHRIGNPGAVRAVGRALGRNPLPIVFPCHRVIKSDGSLCGYASGVEAKSNLLALERYARAR</sequence>
<dbReference type="InterPro" id="IPR023546">
    <property type="entry name" value="MGMT"/>
</dbReference>
<evidence type="ECO:0000256" key="1">
    <source>
        <dbReference type="ARBA" id="ARBA00001286"/>
    </source>
</evidence>
<dbReference type="Gene3D" id="1.10.10.10">
    <property type="entry name" value="Winged helix-like DNA-binding domain superfamily/Winged helix DNA-binding domain"/>
    <property type="match status" value="1"/>
</dbReference>
<dbReference type="HAMAP" id="MF_00772">
    <property type="entry name" value="OGT"/>
    <property type="match status" value="1"/>
</dbReference>
<keyword evidence="3 9" id="KW-0963">Cytoplasm</keyword>
<evidence type="ECO:0000313" key="13">
    <source>
        <dbReference type="Proteomes" id="UP000705867"/>
    </source>
</evidence>
<evidence type="ECO:0000313" key="12">
    <source>
        <dbReference type="EMBL" id="MBZ0158366.1"/>
    </source>
</evidence>
<feature type="domain" description="Methylated-DNA-[protein]-cysteine S-methyltransferase DNA binding" evidence="10">
    <location>
        <begin position="74"/>
        <end position="153"/>
    </location>
</feature>
<dbReference type="PANTHER" id="PTHR10815">
    <property type="entry name" value="METHYLATED-DNA--PROTEIN-CYSTEINE METHYLTRANSFERASE"/>
    <property type="match status" value="1"/>
</dbReference>
<evidence type="ECO:0000256" key="2">
    <source>
        <dbReference type="ARBA" id="ARBA00008711"/>
    </source>
</evidence>
<dbReference type="InterPro" id="IPR036388">
    <property type="entry name" value="WH-like_DNA-bd_sf"/>
</dbReference>
<evidence type="ECO:0000256" key="5">
    <source>
        <dbReference type="ARBA" id="ARBA00022679"/>
    </source>
</evidence>
<keyword evidence="4 9" id="KW-0489">Methyltransferase</keyword>
<evidence type="ECO:0000256" key="6">
    <source>
        <dbReference type="ARBA" id="ARBA00022763"/>
    </source>
</evidence>
<comment type="subcellular location">
    <subcellularLocation>
        <location evidence="9">Cytoplasm</location>
    </subcellularLocation>
</comment>
<dbReference type="GO" id="GO:0006307">
    <property type="term" value="P:DNA alkylation repair"/>
    <property type="evidence" value="ECO:0007669"/>
    <property type="project" value="UniProtKB-UniRule"/>
</dbReference>
<dbReference type="NCBIfam" id="TIGR00589">
    <property type="entry name" value="ogt"/>
    <property type="match status" value="1"/>
</dbReference>
<evidence type="ECO:0000259" key="11">
    <source>
        <dbReference type="Pfam" id="PF02870"/>
    </source>
</evidence>
<dbReference type="InterPro" id="IPR014048">
    <property type="entry name" value="MethylDNA_cys_MeTrfase_DNA-bd"/>
</dbReference>
<feature type="domain" description="Methylguanine DNA methyltransferase ribonuclease-like" evidence="11">
    <location>
        <begin position="1"/>
        <end position="66"/>
    </location>
</feature>
<dbReference type="GO" id="GO:0005737">
    <property type="term" value="C:cytoplasm"/>
    <property type="evidence" value="ECO:0007669"/>
    <property type="project" value="UniProtKB-SubCell"/>
</dbReference>
<dbReference type="CDD" id="cd06445">
    <property type="entry name" value="ATase"/>
    <property type="match status" value="1"/>
</dbReference>
<dbReference type="GO" id="GO:0032259">
    <property type="term" value="P:methylation"/>
    <property type="evidence" value="ECO:0007669"/>
    <property type="project" value="UniProtKB-KW"/>
</dbReference>
<dbReference type="Pfam" id="PF01035">
    <property type="entry name" value="DNA_binding_1"/>
    <property type="match status" value="1"/>
</dbReference>
<dbReference type="InterPro" id="IPR001497">
    <property type="entry name" value="MethylDNA_cys_MeTrfase_AS"/>
</dbReference>
<keyword evidence="7 9" id="KW-0234">DNA repair</keyword>
<accession>A0A953SH38</accession>
<comment type="similarity">
    <text evidence="2 9">Belongs to the MGMT family.</text>
</comment>
<proteinExistence type="inferred from homology"/>
<evidence type="ECO:0000256" key="4">
    <source>
        <dbReference type="ARBA" id="ARBA00022603"/>
    </source>
</evidence>